<comment type="caution">
    <text evidence="3">The sequence shown here is derived from an EMBL/GenBank/DDBJ whole genome shotgun (WGS) entry which is preliminary data.</text>
</comment>
<feature type="transmembrane region" description="Helical" evidence="2">
    <location>
        <begin position="1331"/>
        <end position="1353"/>
    </location>
</feature>
<dbReference type="EMBL" id="BRXZ01004355">
    <property type="protein sequence ID" value="GMH47233.1"/>
    <property type="molecule type" value="Genomic_DNA"/>
</dbReference>
<feature type="compositionally biased region" description="Polar residues" evidence="1">
    <location>
        <begin position="133"/>
        <end position="143"/>
    </location>
</feature>
<keyword evidence="2" id="KW-0472">Membrane</keyword>
<gene>
    <name evidence="3" type="ORF">TrRE_jg12548</name>
</gene>
<keyword evidence="4" id="KW-1185">Reference proteome</keyword>
<feature type="transmembrane region" description="Helical" evidence="2">
    <location>
        <begin position="1408"/>
        <end position="1428"/>
    </location>
</feature>
<dbReference type="Proteomes" id="UP001165082">
    <property type="component" value="Unassembled WGS sequence"/>
</dbReference>
<feature type="region of interest" description="Disordered" evidence="1">
    <location>
        <begin position="122"/>
        <end position="175"/>
    </location>
</feature>
<dbReference type="OrthoDB" id="206224at2759"/>
<sequence>MVVKAIIHCPIDTLASAIVSSSTGTSLKQTVVHVVGDRSYVQWYKHKRLDLFLVLRKEKKDEGAIRRIIIHIESVNEVSPPNIPSVRKVVGSSRRAKLCGRLTLSELKFEQTQVDWVSASADGFSSSEDEDSVTTASSLNSNNTDDESSAERIASPGALRPPSRLRSVLTGTGTSSKRFKMPYNIKNRADRILGGKQFSTKHILRAFLHSLQLRFERPDYIDELKRASFLEDLDSQPSLTRAETEMIARVRAKKQFLSAAKRLPHTLNNPVAKFLHEGENGKLWGMSKTIVHTSCRTLFANLWCIDTYDRATTHRLSNNNLPRVVWENLNSTRSTQLSAVYKTVATLENRMINLWSTWERTVSREGRETFFIAMDNLKERPGHNIDIKDVCDVGKAVEMEVKGFFEIREISENLCEWVAFQSFDFNISLPIQILRPLARRQLNWAEEISLKFRRSNRAVDREIRDEFIKILPSFFNLSASQKEICLRVEKEINHSSDEEGWKPLASPYLDTKLWVRDMKLEKKAKRSIATGKAVGVVDCCAEAAIAWFFDFCSLERQRISVEEGNPARLRFDVEGCPNEVVLATIKSMPFPLTKREFVVRQICKPINRDGSYTIITESDDKSVDYGSTFNMVRGKSMAIFNAKNIKSTTEGTFSQCEVTLYQKLDAGGFIPASIVNSKLPNALSVVQDLIDDFRKDAVVDAIILNSMASKMEVGDKEEVYSREEDKSFEETVAFFDNFASSFNHVGSPDPLVDMGSIFKDGDSSAIMRATCTVDAAMEEIGSYEFSLETRSRKERYYNFGGIDRGLIRESMHSQLYKVCYEFGVPGVYPREWVSRILWKKVDDETMLLVVVDAEVDEYPKKSDRVRAKAKTLWEYKKLPNLNGVPQTRVSYFTQIGFNGIIPKAIANSRGVKLLNYLSNVRERFDRGSEIDAMRRKTIIDSMDDETFADEEEIEEMQTEYLNTGSSRGSTAILSESGLSESVLRIGGKRGKGSLTTHNRDVAGALEDVAAFVWDVESRQKLGAGSNIKVLPSPSPFKKDVVYSYKIESKHGLDWIHSKREFFNTMTMHLVDDDTIIIFSKPSVGDAEFNSKKLSKRMIFKFDRVGQGMTRVSTAIHLNLGGSVSNEALKGVLKNLDRGFAYQCQQYFLAKVPLEMMTQGLGQQMGDILVSGVPKIEYGASLNLTTRVEWVFATFESMKVVKDTYPWIRVMLLEVMKNNLHRHATQYEKIPAASLSSLGAKRIGQSLSYSLAASIHAKSGVDEWIKQYKSTSDLAKEFPWFRSMVEVIALILLGRVSWGLKARVYGAALLSLMDLYTDSYICFMFARDGRDGLFRLTLGILAISLGLQTMICILQNRSCGFKKLSKEVAFTVTGLKLARDCFHVTRGYDKEEGQLIEKSGQADEPVMRFVWNLCKVLLPSAVFFFFGFFKLINQDFIPTFFSTITGREQTVSQFLDSKEDFVKADAVCNVNRKHWMGVIDEEVEEWIRNNWEIWVETKPKWFTNATKARMPTHMIPDEYDREEIENLREGLRESRRGSVAAVGETMGNVMRSVSVVGKMGKVTKVSPTGVQ</sequence>
<dbReference type="InterPro" id="IPR023393">
    <property type="entry name" value="START-like_dom_sf"/>
</dbReference>
<evidence type="ECO:0000313" key="3">
    <source>
        <dbReference type="EMBL" id="GMH47233.1"/>
    </source>
</evidence>
<proteinExistence type="predicted"/>
<dbReference type="Gene3D" id="3.30.530.20">
    <property type="match status" value="2"/>
</dbReference>
<protein>
    <submittedName>
        <fullName evidence="3">Uncharacterized protein</fullName>
    </submittedName>
</protein>
<dbReference type="SUPFAM" id="SSF55961">
    <property type="entry name" value="Bet v1-like"/>
    <property type="match status" value="2"/>
</dbReference>
<evidence type="ECO:0000313" key="4">
    <source>
        <dbReference type="Proteomes" id="UP001165082"/>
    </source>
</evidence>
<accession>A0A9W7DQN5</accession>
<dbReference type="PANTHER" id="PTHR19308:SF14">
    <property type="entry name" value="START DOMAIN-CONTAINING PROTEIN"/>
    <property type="match status" value="1"/>
</dbReference>
<dbReference type="InterPro" id="IPR051213">
    <property type="entry name" value="START_lipid_transfer"/>
</dbReference>
<keyword evidence="2" id="KW-1133">Transmembrane helix</keyword>
<evidence type="ECO:0000256" key="1">
    <source>
        <dbReference type="SAM" id="MobiDB-lite"/>
    </source>
</evidence>
<reference evidence="3" key="1">
    <citation type="submission" date="2022-07" db="EMBL/GenBank/DDBJ databases">
        <title>Genome analysis of Parmales, a sister group of diatoms, reveals the evolutionary specialization of diatoms from phago-mixotrophs to photoautotrophs.</title>
        <authorList>
            <person name="Ban H."/>
            <person name="Sato S."/>
            <person name="Yoshikawa S."/>
            <person name="Kazumasa Y."/>
            <person name="Nakamura Y."/>
            <person name="Ichinomiya M."/>
            <person name="Saitoh K."/>
            <person name="Sato N."/>
            <person name="Blanc-Mathieu R."/>
            <person name="Endo H."/>
            <person name="Kuwata A."/>
            <person name="Ogata H."/>
        </authorList>
    </citation>
    <scope>NUCLEOTIDE SEQUENCE</scope>
</reference>
<name>A0A9W7DQN5_9STRA</name>
<organism evidence="3 4">
    <name type="scientific">Triparma retinervis</name>
    <dbReference type="NCBI Taxonomy" id="2557542"/>
    <lineage>
        <taxon>Eukaryota</taxon>
        <taxon>Sar</taxon>
        <taxon>Stramenopiles</taxon>
        <taxon>Ochrophyta</taxon>
        <taxon>Bolidophyceae</taxon>
        <taxon>Parmales</taxon>
        <taxon>Triparmaceae</taxon>
        <taxon>Triparma</taxon>
    </lineage>
</organism>
<keyword evidence="2" id="KW-0812">Transmembrane</keyword>
<dbReference type="PANTHER" id="PTHR19308">
    <property type="entry name" value="PHOSPHATIDYLCHOLINE TRANSFER PROTEIN"/>
    <property type="match status" value="1"/>
</dbReference>
<evidence type="ECO:0000256" key="2">
    <source>
        <dbReference type="SAM" id="Phobius"/>
    </source>
</evidence>